<keyword evidence="5 10" id="KW-0479">Metal-binding</keyword>
<comment type="function">
    <text evidence="12">Flavin transferase that catalyzes the transfer of the FMN moiety of FAD and its covalent binding to the hydroxyl group of a threonine residue in a target flavoprotein.</text>
</comment>
<keyword evidence="12" id="KW-0732">Signal</keyword>
<evidence type="ECO:0000256" key="4">
    <source>
        <dbReference type="ARBA" id="ARBA00022679"/>
    </source>
</evidence>
<evidence type="ECO:0000313" key="14">
    <source>
        <dbReference type="Proteomes" id="UP000050909"/>
    </source>
</evidence>
<evidence type="ECO:0000256" key="9">
    <source>
        <dbReference type="ARBA" id="ARBA00048540"/>
    </source>
</evidence>
<evidence type="ECO:0000256" key="12">
    <source>
        <dbReference type="RuleBase" id="RU363002"/>
    </source>
</evidence>
<keyword evidence="12 13" id="KW-0449">Lipoprotein</keyword>
<dbReference type="PANTHER" id="PTHR30040">
    <property type="entry name" value="THIAMINE BIOSYNTHESIS LIPOPROTEIN APBE"/>
    <property type="match status" value="1"/>
</dbReference>
<dbReference type="GO" id="GO:0046872">
    <property type="term" value="F:metal ion binding"/>
    <property type="evidence" value="ECO:0007669"/>
    <property type="project" value="UniProtKB-UniRule"/>
</dbReference>
<keyword evidence="12" id="KW-0997">Cell inner membrane</keyword>
<dbReference type="GO" id="GO:0016740">
    <property type="term" value="F:transferase activity"/>
    <property type="evidence" value="ECO:0007669"/>
    <property type="project" value="UniProtKB-UniRule"/>
</dbReference>
<dbReference type="PATRIC" id="fig|1423722.3.peg.1359"/>
<gene>
    <name evidence="13" type="ORF">FC62_GL001334</name>
</gene>
<organism evidence="13 14">
    <name type="scientific">Amylolactobacillus amylotrophicus DSM 20534</name>
    <dbReference type="NCBI Taxonomy" id="1423722"/>
    <lineage>
        <taxon>Bacteria</taxon>
        <taxon>Bacillati</taxon>
        <taxon>Bacillota</taxon>
        <taxon>Bacilli</taxon>
        <taxon>Lactobacillales</taxon>
        <taxon>Lactobacillaceae</taxon>
        <taxon>Amylolactobacillus</taxon>
    </lineage>
</organism>
<dbReference type="GO" id="GO:0005886">
    <property type="term" value="C:plasma membrane"/>
    <property type="evidence" value="ECO:0007669"/>
    <property type="project" value="UniProtKB-SubCell"/>
</dbReference>
<keyword evidence="12" id="KW-1003">Cell membrane</keyword>
<proteinExistence type="inferred from homology"/>
<evidence type="ECO:0000256" key="6">
    <source>
        <dbReference type="ARBA" id="ARBA00022827"/>
    </source>
</evidence>
<dbReference type="Gene3D" id="3.10.520.10">
    <property type="entry name" value="ApbE-like domains"/>
    <property type="match status" value="1"/>
</dbReference>
<evidence type="ECO:0000256" key="3">
    <source>
        <dbReference type="ARBA" id="ARBA00022630"/>
    </source>
</evidence>
<comment type="subcellular location">
    <subcellularLocation>
        <location evidence="12">Cell inner membrane</location>
        <topology evidence="12">Lipid-anchor</topology>
        <orientation evidence="12">Periplasmic side</orientation>
    </subcellularLocation>
</comment>
<accession>A0A0R1GU11</accession>
<comment type="catalytic activity">
    <reaction evidence="9 10 12">
        <text>L-threonyl-[protein] + FAD = FMN-L-threonyl-[protein] + AMP + H(+)</text>
        <dbReference type="Rhea" id="RHEA:36847"/>
        <dbReference type="Rhea" id="RHEA-COMP:11060"/>
        <dbReference type="Rhea" id="RHEA-COMP:11061"/>
        <dbReference type="ChEBI" id="CHEBI:15378"/>
        <dbReference type="ChEBI" id="CHEBI:30013"/>
        <dbReference type="ChEBI" id="CHEBI:57692"/>
        <dbReference type="ChEBI" id="CHEBI:74257"/>
        <dbReference type="ChEBI" id="CHEBI:456215"/>
        <dbReference type="EC" id="2.7.1.180"/>
    </reaction>
</comment>
<dbReference type="Proteomes" id="UP000050909">
    <property type="component" value="Unassembled WGS sequence"/>
</dbReference>
<evidence type="ECO:0000256" key="7">
    <source>
        <dbReference type="ARBA" id="ARBA00022842"/>
    </source>
</evidence>
<evidence type="ECO:0000313" key="13">
    <source>
        <dbReference type="EMBL" id="KRK37456.1"/>
    </source>
</evidence>
<evidence type="ECO:0000256" key="1">
    <source>
        <dbReference type="ARBA" id="ARBA00011955"/>
    </source>
</evidence>
<feature type="signal peptide" evidence="12">
    <location>
        <begin position="1"/>
        <end position="28"/>
    </location>
</feature>
<dbReference type="Pfam" id="PF02424">
    <property type="entry name" value="ApbE"/>
    <property type="match status" value="1"/>
</dbReference>
<reference evidence="13 14" key="1">
    <citation type="journal article" date="2015" name="Genome Announc.">
        <title>Expanding the biotechnology potential of lactobacilli through comparative genomics of 213 strains and associated genera.</title>
        <authorList>
            <person name="Sun Z."/>
            <person name="Harris H.M."/>
            <person name="McCann A."/>
            <person name="Guo C."/>
            <person name="Argimon S."/>
            <person name="Zhang W."/>
            <person name="Yang X."/>
            <person name="Jeffery I.B."/>
            <person name="Cooney J.C."/>
            <person name="Kagawa T.F."/>
            <person name="Liu W."/>
            <person name="Song Y."/>
            <person name="Salvetti E."/>
            <person name="Wrobel A."/>
            <person name="Rasinkangas P."/>
            <person name="Parkhill J."/>
            <person name="Rea M.C."/>
            <person name="O'Sullivan O."/>
            <person name="Ritari J."/>
            <person name="Douillard F.P."/>
            <person name="Paul Ross R."/>
            <person name="Yang R."/>
            <person name="Briner A.E."/>
            <person name="Felis G.E."/>
            <person name="de Vos W.M."/>
            <person name="Barrangou R."/>
            <person name="Klaenhammer T.R."/>
            <person name="Caufield P.W."/>
            <person name="Cui Y."/>
            <person name="Zhang H."/>
            <person name="O'Toole P.W."/>
        </authorList>
    </citation>
    <scope>NUCLEOTIDE SEQUENCE [LARGE SCALE GENOMIC DNA]</scope>
    <source>
        <strain evidence="13 14">DSM 20534</strain>
    </source>
</reference>
<comment type="similarity">
    <text evidence="10 12">Belongs to the ApbE family.</text>
</comment>
<comment type="cofactor">
    <cofactor evidence="11">
        <name>Mg(2+)</name>
        <dbReference type="ChEBI" id="CHEBI:18420"/>
    </cofactor>
    <cofactor evidence="11">
        <name>Mn(2+)</name>
        <dbReference type="ChEBI" id="CHEBI:29035"/>
    </cofactor>
    <text evidence="11">Magnesium. Can also use manganese.</text>
</comment>
<evidence type="ECO:0000256" key="2">
    <source>
        <dbReference type="ARBA" id="ARBA00016337"/>
    </source>
</evidence>
<evidence type="ECO:0000256" key="5">
    <source>
        <dbReference type="ARBA" id="ARBA00022723"/>
    </source>
</evidence>
<evidence type="ECO:0000256" key="10">
    <source>
        <dbReference type="PIRNR" id="PIRNR006268"/>
    </source>
</evidence>
<name>A0A0R1GU11_9LACO</name>
<dbReference type="EMBL" id="AZCV01000005">
    <property type="protein sequence ID" value="KRK37456.1"/>
    <property type="molecule type" value="Genomic_DNA"/>
</dbReference>
<dbReference type="PANTHER" id="PTHR30040:SF2">
    <property type="entry name" value="FAD:PROTEIN FMN TRANSFERASE"/>
    <property type="match status" value="1"/>
</dbReference>
<dbReference type="EC" id="2.7.1.180" evidence="1 10"/>
<feature type="binding site" evidence="11">
    <location>
        <position position="302"/>
    </location>
    <ligand>
        <name>Mg(2+)</name>
        <dbReference type="ChEBI" id="CHEBI:18420"/>
    </ligand>
</feature>
<dbReference type="AlphaFoldDB" id="A0A0R1GU11"/>
<feature type="binding site" evidence="11">
    <location>
        <position position="186"/>
    </location>
    <ligand>
        <name>Mg(2+)</name>
        <dbReference type="ChEBI" id="CHEBI:18420"/>
    </ligand>
</feature>
<feature type="binding site" evidence="11">
    <location>
        <position position="306"/>
    </location>
    <ligand>
        <name>Mg(2+)</name>
        <dbReference type="ChEBI" id="CHEBI:18420"/>
    </ligand>
</feature>
<sequence>MPKKIIKIIIALTFSLNLVALTSCSATAHEGAKPAAKVVQTPIEDTQFLMGTVVQIKIYHAQKEAALKDAFARVKELANKITVNQKGSEVDHINDEAGKEPVKVSDDVFYLIKRAKYYSNNSAGSFDLAIGPITSLWHIGFDDARKPSQAEIDRELKFVNYRNVVLNERKKTVYLKDVGMKLDLGGIAKGYITDEVVKVLKNDGVNTAIVDLGGNIFVMGHSPKGSKQPWTVGIQDPKSPRGTSLGKLPATNKTIVTSGIYERYLKVGNKTYMHLMNPKTGYPFENNLMGVSIITNKSINGDALSTATFDKGLTTGIKYIESRKDTEAIFVTKERKVYITSGLKGKFELLPDVDYTLIK</sequence>
<keyword evidence="4 10" id="KW-0808">Transferase</keyword>
<keyword evidence="14" id="KW-1185">Reference proteome</keyword>
<keyword evidence="7 10" id="KW-0460">Magnesium</keyword>
<evidence type="ECO:0000256" key="8">
    <source>
        <dbReference type="ARBA" id="ARBA00031306"/>
    </source>
</evidence>
<evidence type="ECO:0000256" key="11">
    <source>
        <dbReference type="PIRSR" id="PIRSR006268-2"/>
    </source>
</evidence>
<dbReference type="InterPro" id="IPR003374">
    <property type="entry name" value="ApbE-like_sf"/>
</dbReference>
<keyword evidence="3 10" id="KW-0285">Flavoprotein</keyword>
<keyword evidence="6 10" id="KW-0274">FAD</keyword>
<dbReference type="SUPFAM" id="SSF143631">
    <property type="entry name" value="ApbE-like"/>
    <property type="match status" value="1"/>
</dbReference>
<dbReference type="InterPro" id="IPR024932">
    <property type="entry name" value="ApbE"/>
</dbReference>
<comment type="caution">
    <text evidence="13">The sequence shown here is derived from an EMBL/GenBank/DDBJ whole genome shotgun (WGS) entry which is preliminary data.</text>
</comment>
<protein>
    <recommendedName>
        <fullName evidence="2 10">FAD:protein FMN transferase</fullName>
        <ecNumber evidence="1 10">2.7.1.180</ecNumber>
    </recommendedName>
    <alternativeName>
        <fullName evidence="8 10">Flavin transferase</fullName>
    </alternativeName>
</protein>
<dbReference type="PIRSF" id="PIRSF006268">
    <property type="entry name" value="ApbE"/>
    <property type="match status" value="1"/>
</dbReference>
<keyword evidence="12" id="KW-0472">Membrane</keyword>
<dbReference type="PROSITE" id="PS51257">
    <property type="entry name" value="PROKAR_LIPOPROTEIN"/>
    <property type="match status" value="1"/>
</dbReference>
<feature type="chain" id="PRO_5039747137" description="FAD:protein FMN transferase" evidence="12">
    <location>
        <begin position="29"/>
        <end position="359"/>
    </location>
</feature>